<feature type="domain" description="Kinesin motor" evidence="5">
    <location>
        <begin position="1"/>
        <end position="28"/>
    </location>
</feature>
<protein>
    <recommendedName>
        <fullName evidence="5">Kinesin motor domain-containing protein</fullName>
    </recommendedName>
</protein>
<reference evidence="6 7" key="1">
    <citation type="journal article" date="2021" name="BMC Biol.">
        <title>Horizontally acquired antibacterial genes associated with adaptive radiation of ladybird beetles.</title>
        <authorList>
            <person name="Li H.S."/>
            <person name="Tang X.F."/>
            <person name="Huang Y.H."/>
            <person name="Xu Z.Y."/>
            <person name="Chen M.L."/>
            <person name="Du X.Y."/>
            <person name="Qiu B.Y."/>
            <person name="Chen P.T."/>
            <person name="Zhang W."/>
            <person name="Slipinski A."/>
            <person name="Escalona H.E."/>
            <person name="Waterhouse R.M."/>
            <person name="Zwick A."/>
            <person name="Pang H."/>
        </authorList>
    </citation>
    <scope>NUCLEOTIDE SEQUENCE [LARGE SCALE GENOMIC DNA]</scope>
    <source>
        <strain evidence="6">SYSU2018</strain>
    </source>
</reference>
<comment type="caution">
    <text evidence="6">The sequence shown here is derived from an EMBL/GenBank/DDBJ whole genome shotgun (WGS) entry which is preliminary data.</text>
</comment>
<comment type="similarity">
    <text evidence="3">Belongs to the TRAFAC class myosin-kinesin ATPase superfamily. Kinesin family.</text>
</comment>
<evidence type="ECO:0000256" key="1">
    <source>
        <dbReference type="ARBA" id="ARBA00022741"/>
    </source>
</evidence>
<evidence type="ECO:0000313" key="6">
    <source>
        <dbReference type="EMBL" id="KAL3278676.1"/>
    </source>
</evidence>
<keyword evidence="4" id="KW-0175">Coiled coil</keyword>
<proteinExistence type="inferred from homology"/>
<evidence type="ECO:0000259" key="5">
    <source>
        <dbReference type="PROSITE" id="PS50067"/>
    </source>
</evidence>
<dbReference type="InterPro" id="IPR027417">
    <property type="entry name" value="P-loop_NTPase"/>
</dbReference>
<feature type="coiled-coil region" evidence="4">
    <location>
        <begin position="35"/>
        <end position="195"/>
    </location>
</feature>
<gene>
    <name evidence="6" type="ORF">HHI36_016211</name>
</gene>
<dbReference type="AlphaFoldDB" id="A0ABD2NJ14"/>
<accession>A0ABD2NJ14</accession>
<evidence type="ECO:0000256" key="2">
    <source>
        <dbReference type="ARBA" id="ARBA00022840"/>
    </source>
</evidence>
<dbReference type="GO" id="GO:0005524">
    <property type="term" value="F:ATP binding"/>
    <property type="evidence" value="ECO:0007669"/>
    <property type="project" value="UniProtKB-KW"/>
</dbReference>
<keyword evidence="7" id="KW-1185">Reference proteome</keyword>
<name>A0ABD2NJ14_9CUCU</name>
<dbReference type="Proteomes" id="UP001516400">
    <property type="component" value="Unassembled WGS sequence"/>
</dbReference>
<dbReference type="InterPro" id="IPR001752">
    <property type="entry name" value="Kinesin_motor_dom"/>
</dbReference>
<dbReference type="PROSITE" id="PS50067">
    <property type="entry name" value="KINESIN_MOTOR_2"/>
    <property type="match status" value="1"/>
</dbReference>
<organism evidence="6 7">
    <name type="scientific">Cryptolaemus montrouzieri</name>
    <dbReference type="NCBI Taxonomy" id="559131"/>
    <lineage>
        <taxon>Eukaryota</taxon>
        <taxon>Metazoa</taxon>
        <taxon>Ecdysozoa</taxon>
        <taxon>Arthropoda</taxon>
        <taxon>Hexapoda</taxon>
        <taxon>Insecta</taxon>
        <taxon>Pterygota</taxon>
        <taxon>Neoptera</taxon>
        <taxon>Endopterygota</taxon>
        <taxon>Coleoptera</taxon>
        <taxon>Polyphaga</taxon>
        <taxon>Cucujiformia</taxon>
        <taxon>Coccinelloidea</taxon>
        <taxon>Coccinellidae</taxon>
        <taxon>Scymninae</taxon>
        <taxon>Scymnini</taxon>
        <taxon>Cryptolaemus</taxon>
    </lineage>
</organism>
<evidence type="ECO:0000256" key="3">
    <source>
        <dbReference type="PROSITE-ProRule" id="PRU00283"/>
    </source>
</evidence>
<sequence length="286" mass="33827">MIATLSLADVDYDESVCTLRYATRVRYIKNYVSANAQADGLIASFEKQIQQLQEKIRLIQEDQIRKQEKQYDSRMKTKEKKKIQEELTNTENLKQELLVKIEAIQNKIIVGGVNLLEKVEEQIYLLEQSSSKLKDLNENNQILEEVLGRKHEENSDLKQNYETLQEENEDLDRKILEIQKELKKTREEQKRQQSEQQFEIERKLQENKALSEDISLYNLVLNKFIPRIYKKKIESSIQYKEGEDEYRVKNVAYAGNHIGRKADRDAKIMKVTPQMKNPFLVRKKKS</sequence>
<evidence type="ECO:0000313" key="7">
    <source>
        <dbReference type="Proteomes" id="UP001516400"/>
    </source>
</evidence>
<dbReference type="Gene3D" id="3.40.850.10">
    <property type="entry name" value="Kinesin motor domain"/>
    <property type="match status" value="1"/>
</dbReference>
<keyword evidence="2" id="KW-0067">ATP-binding</keyword>
<dbReference type="InterPro" id="IPR036961">
    <property type="entry name" value="Kinesin_motor_dom_sf"/>
</dbReference>
<dbReference type="SUPFAM" id="SSF52540">
    <property type="entry name" value="P-loop containing nucleoside triphosphate hydrolases"/>
    <property type="match status" value="1"/>
</dbReference>
<evidence type="ECO:0000256" key="4">
    <source>
        <dbReference type="SAM" id="Coils"/>
    </source>
</evidence>
<dbReference type="EMBL" id="JABFTP020000124">
    <property type="protein sequence ID" value="KAL3278676.1"/>
    <property type="molecule type" value="Genomic_DNA"/>
</dbReference>
<keyword evidence="1" id="KW-0547">Nucleotide-binding</keyword>
<comment type="caution">
    <text evidence="3">Lacks conserved residue(s) required for the propagation of feature annotation.</text>
</comment>